<comment type="caution">
    <text evidence="10">The sequence shown here is derived from an EMBL/GenBank/DDBJ whole genome shotgun (WGS) entry which is preliminary data.</text>
</comment>
<feature type="transmembrane region" description="Helical" evidence="9">
    <location>
        <begin position="299"/>
        <end position="321"/>
    </location>
</feature>
<sequence length="469" mass="50103">MTASISARVQRRRTRRSVTTSATGKIEDTKQAPDRGNDPVMRQCTNRTRTCRTRPVTAIFINSLGPATTRVLRGADRNKTNIAGTIQRTTADRRHRRLSGVSSTRARSVWMRGSATFAWNTRAVSESFGRRVGFVANIGPGWFASVMATGIVSRAVGSAGWAWGGTALLIIGLIAYAVLVVATLLRIAFFRDRVIGDAVNPATGFTYLAFVAGTAVLSAGLSRHARVGAALALLLVATVAWAVLVYAIPALLMVRHGAPTAVTGANGTWFLWVVGTQSLAVAATALPQPWSQRFAVPALLCWSVGVVLYGIVATVVLGTLFGTSLTAQLLAPTYWIFMGATAISVLTGTQIMDQSSVALIATVRPMLEGSTLVLWAFGSWLVPLLLAAGIWRHLVRHFGLSYEPGLWSIVFPVGMYGVGTAELGKATGEQWMVAFGHGEAWVALAVWAATAADLVVTLIRRRRSRESVG</sequence>
<dbReference type="AlphaFoldDB" id="A0A2T2ZDZ0"/>
<evidence type="ECO:0000256" key="2">
    <source>
        <dbReference type="ARBA" id="ARBA00008566"/>
    </source>
</evidence>
<reference evidence="10 11" key="1">
    <citation type="submission" date="2018-02" db="EMBL/GenBank/DDBJ databases">
        <title>8 Nocardia nova and 1 Nocardia cyriacigeorgica strain used for evolution to TMP-SMX.</title>
        <authorList>
            <person name="Mehta H."/>
            <person name="Weng J."/>
            <person name="Shamoo Y."/>
        </authorList>
    </citation>
    <scope>NUCLEOTIDE SEQUENCE [LARGE SCALE GENOMIC DNA]</scope>
    <source>
        <strain evidence="10 11">ATCC 33727</strain>
    </source>
</reference>
<evidence type="ECO:0000256" key="6">
    <source>
        <dbReference type="ARBA" id="ARBA00022989"/>
    </source>
</evidence>
<dbReference type="InterPro" id="IPR038665">
    <property type="entry name" value="Voltage-dep_anion_channel_sf"/>
</dbReference>
<keyword evidence="5 9" id="KW-0812">Transmembrane</keyword>
<dbReference type="InterPro" id="IPR004695">
    <property type="entry name" value="SLAC1/Mae1/Ssu1/TehA"/>
</dbReference>
<comment type="similarity">
    <text evidence="2">Belongs to the tellurite-resistance/dicarboxylate transporter (TDT) family.</text>
</comment>
<protein>
    <recommendedName>
        <fullName evidence="12">Tellurite resistance protein permease</fullName>
    </recommendedName>
</protein>
<dbReference type="PANTHER" id="PTHR31686:SF1">
    <property type="entry name" value="SULFITE EFFLUX PUMP SSU1"/>
    <property type="match status" value="1"/>
</dbReference>
<keyword evidence="6 9" id="KW-1133">Transmembrane helix</keyword>
<keyword evidence="4" id="KW-1003">Cell membrane</keyword>
<name>A0A2T2ZDZ0_9NOCA</name>
<keyword evidence="7 9" id="KW-0472">Membrane</keyword>
<dbReference type="GO" id="GO:0000319">
    <property type="term" value="F:sulfite transmembrane transporter activity"/>
    <property type="evidence" value="ECO:0007669"/>
    <property type="project" value="TreeGrafter"/>
</dbReference>
<accession>A0A2T2ZDZ0</accession>
<evidence type="ECO:0000256" key="8">
    <source>
        <dbReference type="SAM" id="MobiDB-lite"/>
    </source>
</evidence>
<evidence type="ECO:0000256" key="4">
    <source>
        <dbReference type="ARBA" id="ARBA00022475"/>
    </source>
</evidence>
<dbReference type="EMBL" id="PYHS01000001">
    <property type="protein sequence ID" value="PSR65982.1"/>
    <property type="molecule type" value="Genomic_DNA"/>
</dbReference>
<feature type="region of interest" description="Disordered" evidence="8">
    <location>
        <begin position="1"/>
        <end position="40"/>
    </location>
</feature>
<evidence type="ECO:0000256" key="5">
    <source>
        <dbReference type="ARBA" id="ARBA00022692"/>
    </source>
</evidence>
<evidence type="ECO:0000256" key="3">
    <source>
        <dbReference type="ARBA" id="ARBA00022448"/>
    </source>
</evidence>
<dbReference type="InterPro" id="IPR051629">
    <property type="entry name" value="Sulfite_efflux_TDT"/>
</dbReference>
<keyword evidence="3" id="KW-0813">Transport</keyword>
<feature type="transmembrane region" description="Helical" evidence="9">
    <location>
        <begin position="372"/>
        <end position="391"/>
    </location>
</feature>
<dbReference type="GO" id="GO:0005886">
    <property type="term" value="C:plasma membrane"/>
    <property type="evidence" value="ECO:0007669"/>
    <property type="project" value="UniProtKB-SubCell"/>
</dbReference>
<feature type="transmembrane region" description="Helical" evidence="9">
    <location>
        <begin position="333"/>
        <end position="352"/>
    </location>
</feature>
<dbReference type="Pfam" id="PF03595">
    <property type="entry name" value="SLAC1"/>
    <property type="match status" value="1"/>
</dbReference>
<feature type="transmembrane region" description="Helical" evidence="9">
    <location>
        <begin position="229"/>
        <end position="249"/>
    </location>
</feature>
<dbReference type="Gene3D" id="1.50.10.150">
    <property type="entry name" value="Voltage-dependent anion channel"/>
    <property type="match status" value="1"/>
</dbReference>
<evidence type="ECO:0000256" key="7">
    <source>
        <dbReference type="ARBA" id="ARBA00023136"/>
    </source>
</evidence>
<proteinExistence type="inferred from homology"/>
<dbReference type="PANTHER" id="PTHR31686">
    <property type="match status" value="1"/>
</dbReference>
<evidence type="ECO:0000256" key="1">
    <source>
        <dbReference type="ARBA" id="ARBA00004651"/>
    </source>
</evidence>
<feature type="compositionally biased region" description="Basic and acidic residues" evidence="8">
    <location>
        <begin position="25"/>
        <end position="37"/>
    </location>
</feature>
<dbReference type="CDD" id="cd09319">
    <property type="entry name" value="TDT_like_1"/>
    <property type="match status" value="1"/>
</dbReference>
<comment type="subcellular location">
    <subcellularLocation>
        <location evidence="1">Cell membrane</location>
        <topology evidence="1">Multi-pass membrane protein</topology>
    </subcellularLocation>
</comment>
<feature type="transmembrane region" description="Helical" evidence="9">
    <location>
        <begin position="269"/>
        <end position="287"/>
    </location>
</feature>
<feature type="transmembrane region" description="Helical" evidence="9">
    <location>
        <begin position="205"/>
        <end position="222"/>
    </location>
</feature>
<evidence type="ECO:0000256" key="9">
    <source>
        <dbReference type="SAM" id="Phobius"/>
    </source>
</evidence>
<organism evidence="10 11">
    <name type="scientific">Nocardia nova</name>
    <dbReference type="NCBI Taxonomy" id="37330"/>
    <lineage>
        <taxon>Bacteria</taxon>
        <taxon>Bacillati</taxon>
        <taxon>Actinomycetota</taxon>
        <taxon>Actinomycetes</taxon>
        <taxon>Mycobacteriales</taxon>
        <taxon>Nocardiaceae</taxon>
        <taxon>Nocardia</taxon>
    </lineage>
</organism>
<evidence type="ECO:0008006" key="12">
    <source>
        <dbReference type="Google" id="ProtNLM"/>
    </source>
</evidence>
<feature type="transmembrane region" description="Helical" evidence="9">
    <location>
        <begin position="440"/>
        <end position="459"/>
    </location>
</feature>
<gene>
    <name evidence="10" type="ORF">C8259_01055</name>
</gene>
<evidence type="ECO:0000313" key="11">
    <source>
        <dbReference type="Proteomes" id="UP000241647"/>
    </source>
</evidence>
<feature type="transmembrane region" description="Helical" evidence="9">
    <location>
        <begin position="161"/>
        <end position="185"/>
    </location>
</feature>
<evidence type="ECO:0000313" key="10">
    <source>
        <dbReference type="EMBL" id="PSR65982.1"/>
    </source>
</evidence>
<dbReference type="Proteomes" id="UP000241647">
    <property type="component" value="Unassembled WGS sequence"/>
</dbReference>